<evidence type="ECO:0000256" key="8">
    <source>
        <dbReference type="ARBA" id="ARBA00038130"/>
    </source>
</evidence>
<keyword evidence="2" id="KW-0217">Developmental protein</keyword>
<dbReference type="InterPro" id="IPR036322">
    <property type="entry name" value="WD40_repeat_dom_sf"/>
</dbReference>
<feature type="domain" description="IFT80/172/WDR35 TPR" evidence="9">
    <location>
        <begin position="652"/>
        <end position="777"/>
    </location>
</feature>
<dbReference type="Pfam" id="PF23387">
    <property type="entry name" value="TPR_IFT80_172"/>
    <property type="match status" value="1"/>
</dbReference>
<dbReference type="GO" id="GO:0036064">
    <property type="term" value="C:ciliary basal body"/>
    <property type="evidence" value="ECO:0007669"/>
    <property type="project" value="TreeGrafter"/>
</dbReference>
<dbReference type="GO" id="GO:0042073">
    <property type="term" value="P:intraciliary transport"/>
    <property type="evidence" value="ECO:0007669"/>
    <property type="project" value="TreeGrafter"/>
</dbReference>
<evidence type="ECO:0008006" key="13">
    <source>
        <dbReference type="Google" id="ProtNLM"/>
    </source>
</evidence>
<dbReference type="InterPro" id="IPR056168">
    <property type="entry name" value="TPR_IF140/IFT172/WDR19"/>
</dbReference>
<dbReference type="InterPro" id="IPR056157">
    <property type="entry name" value="TPR_IFT80_172_dom"/>
</dbReference>
<evidence type="ECO:0000256" key="5">
    <source>
        <dbReference type="ARBA" id="ARBA00022803"/>
    </source>
</evidence>
<keyword evidence="12" id="KW-1185">Reference proteome</keyword>
<evidence type="ECO:0000256" key="6">
    <source>
        <dbReference type="ARBA" id="ARBA00023069"/>
    </source>
</evidence>
<keyword evidence="7" id="KW-0966">Cell projection</keyword>
<name>A0A9D4UVI5_ADICA</name>
<evidence type="ECO:0000313" key="11">
    <source>
        <dbReference type="EMBL" id="KAI5074597.1"/>
    </source>
</evidence>
<dbReference type="Gene3D" id="1.25.40.470">
    <property type="match status" value="4"/>
</dbReference>
<dbReference type="SMART" id="SM00320">
    <property type="entry name" value="WD40"/>
    <property type="match status" value="8"/>
</dbReference>
<dbReference type="Proteomes" id="UP000886520">
    <property type="component" value="Chromosome 10"/>
</dbReference>
<dbReference type="PANTHER" id="PTHR15722:SF2">
    <property type="entry name" value="INTRAFLAGELLAR TRANSPORT PROTEIN 172 HOMOLOG"/>
    <property type="match status" value="1"/>
</dbReference>
<dbReference type="SUPFAM" id="SSF50978">
    <property type="entry name" value="WD40 repeat-like"/>
    <property type="match status" value="2"/>
</dbReference>
<sequence length="1780" mass="200996">VVGGKKYELTRHPYAKMGAEVQAKRMNFKHSTTVLPSSTSIAKVTALAWSPNSRKLAAATITRIVHLFDESGALKEKFATKPADAKGSKLYIVIGMVFSPDSTKLAIAQSDDIIFIYKLGLDWGEKKSICNKFQQTLPINSIVWPHLNQIEILFGLCDGKVKAGQLRTNRTITLHTHGSSSPVVSLACSPDGCTCLAGHLDGAIYRFSLDKVAGNFAAKFANHGFVPTVLGWGKNIILVTGSDSKVALYDLNGALMHVFDCINEKGFTSATFNSTGEILVLGSYNGFHIFQKTGSDDIWEDCGRQEVENSYTISLVAWKPDGSQVAIGGFCGNVDLYDAFMKRQRYSDKFEFIYISKGQVILTQLSPYTRMLLQSQYGWHILRINIYMEQFLIAYTEETLLLGNLENCKLSEIVWHGSGHEKFLLDDPKVCLVHDSGELFLVEYGCNEIITTVQTDHAQEALISIRLDHKFSSIQPTKHGSNRLAYLLGMQTVQVKDILSGDIVDTVNHTCDIVWLQLNPRATHLLFCDKTRRLFLFDLGEQKCATLLNICNFVQWVPDTNVIIAQSQCTLYIWYSIQNIQHATRFSLKGDLEGVRRLHGQTEVLVYEGFNTVSYELDEALIDIGLALEKSDFDHAFSGLEPVDLTVETKFLWKQLGNMCLQRGKHFCAQHSYALLGEVCRSDYLRKVNKRMQFISKEPEQNERHVYSLQANLKVLSEKWKDAEHILLEHGHIEDTIRMYTDAFRWKEALAISYAENSVDNEMLRSKYLEWLCKTGQIEDAGKQMASSADINGAIKAALLGNLPGLAADYVLKLPRELQEGLLIDEISSALVNAGMLEKLGELMESLGDYEKAQRAYQNAHSFRKAVQLAQRQSKKDVVKIQEEWGDYLVSKNEMEEAVNHYLEAGCQLKAIESAIAAHQWSKAIQIAMQQNKEVVKPIYVKLARKFEKIKQFADAEKMFINAELPHEAVNLYLKANKWEAAKKVASQFLLPDEAHVIFMHQAKEFESFRRFKDAEKLYLELGQHDSAINMYKVQGMFDNVIQLVAKFRKDGLHETHLYLAKELEQKGMLRDAESHYLEVQDWKSAMKMYSMAAMWEDAIRIARSWGGISAVNEVAYVRAIETDGNKGIDFLTKQGLLDQAIDYAVDIGAFNNALQLCSAASTDKLEEVQVKFARFLEGQGHFHESEDSFIKAGKPMEAIKMYINQKDWKAALRVADLFQPSALADILVSQAQFFVQDNELKKAEALFIQAKKPELAVWMYKSRNLWDDAICVAQKFMPDGLNEIQCDFTSFLQSKNANAETLDAVFIKALAAESSQNFHKVIDLYMQMDLKTLPDMEKLQKVWYKALDLAKEHAKNRLPEVMHAVAMQFIRAGQHQEAAQLYLENNHYKEAAEVLISGGHWEHARKVGESLGQEKLSEDIERLYKEHLFKTGEAGLLVDIGGVQEALDIYSSNEDWDKVHELSASMGPEAQKECSARHVAHCLQNSKLLEAISVVSCYGLPNTLESFELCGQLASRLLFSCSDTSVSSIVMQEFRTFLYKYLQDTKGCTSPNSQSAFEDLEAMLIPLTYMVLRGLCQQREIKELAAKLSVSLLRFVQSLPADVAFYNAGMACREVGWNDKAFVFFNQYLDIAEAIDDKETSIAVDHPSFSKSDIPQALIVPKGHFVDVDKQEDIQEWVIQYSVNQQEEKFTMARECEICQTSIFEASLCCFSCKAQSKACTVTGYPVDDDACTECPFCHMLANTCDWRTFLEEFHSCPWCNGSMEASNLQRDQIQLPDI</sequence>
<reference evidence="11" key="1">
    <citation type="submission" date="2021-01" db="EMBL/GenBank/DDBJ databases">
        <title>Adiantum capillus-veneris genome.</title>
        <authorList>
            <person name="Fang Y."/>
            <person name="Liao Q."/>
        </authorList>
    </citation>
    <scope>NUCLEOTIDE SEQUENCE</scope>
    <source>
        <strain evidence="11">H3</strain>
        <tissue evidence="11">Leaf</tissue>
    </source>
</reference>
<evidence type="ECO:0000259" key="9">
    <source>
        <dbReference type="Pfam" id="PF23387"/>
    </source>
</evidence>
<dbReference type="OrthoDB" id="2186662at2759"/>
<gene>
    <name evidence="11" type="ORF">GOP47_0010558</name>
</gene>
<dbReference type="GO" id="GO:0005930">
    <property type="term" value="C:axoneme"/>
    <property type="evidence" value="ECO:0007669"/>
    <property type="project" value="TreeGrafter"/>
</dbReference>
<proteinExistence type="inferred from homology"/>
<dbReference type="Gene3D" id="2.130.10.10">
    <property type="entry name" value="YVTN repeat-like/Quinoprotein amine dehydrogenase"/>
    <property type="match status" value="2"/>
</dbReference>
<evidence type="ECO:0000256" key="1">
    <source>
        <dbReference type="ARBA" id="ARBA00004138"/>
    </source>
</evidence>
<evidence type="ECO:0000259" key="10">
    <source>
        <dbReference type="Pfam" id="PF24762"/>
    </source>
</evidence>
<comment type="caution">
    <text evidence="11">The sequence shown here is derived from an EMBL/GenBank/DDBJ whole genome shotgun (WGS) entry which is preliminary data.</text>
</comment>
<evidence type="ECO:0000256" key="7">
    <source>
        <dbReference type="ARBA" id="ARBA00023273"/>
    </source>
</evidence>
<dbReference type="PANTHER" id="PTHR15722">
    <property type="entry name" value="IFT140/172-RELATED"/>
    <property type="match status" value="1"/>
</dbReference>
<accession>A0A9D4UVI5</accession>
<keyword evidence="6" id="KW-0969">Cilium</keyword>
<dbReference type="InterPro" id="IPR001680">
    <property type="entry name" value="WD40_rpt"/>
</dbReference>
<comment type="similarity">
    <text evidence="8">Belongs to the IFT172 family.</text>
</comment>
<dbReference type="GO" id="GO:0030992">
    <property type="term" value="C:intraciliary transport particle B"/>
    <property type="evidence" value="ECO:0007669"/>
    <property type="project" value="TreeGrafter"/>
</dbReference>
<dbReference type="Pfam" id="PF24762">
    <property type="entry name" value="TPR_IF140-IFT172"/>
    <property type="match status" value="1"/>
</dbReference>
<feature type="domain" description="IF140/IFT172/WDR19 TPR" evidence="10">
    <location>
        <begin position="955"/>
        <end position="1264"/>
    </location>
</feature>
<evidence type="ECO:0000313" key="12">
    <source>
        <dbReference type="Proteomes" id="UP000886520"/>
    </source>
</evidence>
<keyword evidence="4" id="KW-0677">Repeat</keyword>
<dbReference type="Pfam" id="PF00400">
    <property type="entry name" value="WD40"/>
    <property type="match status" value="1"/>
</dbReference>
<keyword evidence="5" id="KW-0802">TPR repeat</keyword>
<organism evidence="11 12">
    <name type="scientific">Adiantum capillus-veneris</name>
    <name type="common">Maidenhair fern</name>
    <dbReference type="NCBI Taxonomy" id="13818"/>
    <lineage>
        <taxon>Eukaryota</taxon>
        <taxon>Viridiplantae</taxon>
        <taxon>Streptophyta</taxon>
        <taxon>Embryophyta</taxon>
        <taxon>Tracheophyta</taxon>
        <taxon>Polypodiopsida</taxon>
        <taxon>Polypodiidae</taxon>
        <taxon>Polypodiales</taxon>
        <taxon>Pteridineae</taxon>
        <taxon>Pteridaceae</taxon>
        <taxon>Vittarioideae</taxon>
        <taxon>Adiantum</taxon>
    </lineage>
</organism>
<comment type="subcellular location">
    <subcellularLocation>
        <location evidence="1">Cell projection</location>
        <location evidence="1">Cilium</location>
    </subcellularLocation>
</comment>
<evidence type="ECO:0000256" key="4">
    <source>
        <dbReference type="ARBA" id="ARBA00022737"/>
    </source>
</evidence>
<dbReference type="EMBL" id="JABFUD020000010">
    <property type="protein sequence ID" value="KAI5074597.1"/>
    <property type="molecule type" value="Genomic_DNA"/>
</dbReference>
<evidence type="ECO:0000256" key="2">
    <source>
        <dbReference type="ARBA" id="ARBA00022473"/>
    </source>
</evidence>
<evidence type="ECO:0000256" key="3">
    <source>
        <dbReference type="ARBA" id="ARBA00022574"/>
    </source>
</evidence>
<protein>
    <recommendedName>
        <fullName evidence="13">Intraflagellar transport protein</fullName>
    </recommendedName>
</protein>
<feature type="non-terminal residue" evidence="11">
    <location>
        <position position="1780"/>
    </location>
</feature>
<keyword evidence="3" id="KW-0853">WD repeat</keyword>
<dbReference type="InterPro" id="IPR015943">
    <property type="entry name" value="WD40/YVTN_repeat-like_dom_sf"/>
</dbReference>